<accession>A0A917D7S1</accession>
<comment type="caution">
    <text evidence="1">The sequence shown here is derived from an EMBL/GenBank/DDBJ whole genome shotgun (WGS) entry which is preliminary data.</text>
</comment>
<dbReference type="AlphaFoldDB" id="A0A917D7S1"/>
<dbReference type="Proteomes" id="UP000637643">
    <property type="component" value="Unassembled WGS sequence"/>
</dbReference>
<reference evidence="1" key="1">
    <citation type="journal article" date="2014" name="Int. J. Syst. Evol. Microbiol.">
        <title>Complete genome sequence of Corynebacterium casei LMG S-19264T (=DSM 44701T), isolated from a smear-ripened cheese.</title>
        <authorList>
            <consortium name="US DOE Joint Genome Institute (JGI-PGF)"/>
            <person name="Walter F."/>
            <person name="Albersmeier A."/>
            <person name="Kalinowski J."/>
            <person name="Ruckert C."/>
        </authorList>
    </citation>
    <scope>NUCLEOTIDE SEQUENCE</scope>
    <source>
        <strain evidence="1">CGMCC 1.16134</strain>
    </source>
</reference>
<protein>
    <submittedName>
        <fullName evidence="1">Uncharacterized protein</fullName>
    </submittedName>
</protein>
<name>A0A917D7S1_9BACL</name>
<proteinExistence type="predicted"/>
<evidence type="ECO:0000313" key="2">
    <source>
        <dbReference type="Proteomes" id="UP000637643"/>
    </source>
</evidence>
<keyword evidence="2" id="KW-1185">Reference proteome</keyword>
<organism evidence="1 2">
    <name type="scientific">Paenibacillus albidus</name>
    <dbReference type="NCBI Taxonomy" id="2041023"/>
    <lineage>
        <taxon>Bacteria</taxon>
        <taxon>Bacillati</taxon>
        <taxon>Bacillota</taxon>
        <taxon>Bacilli</taxon>
        <taxon>Bacillales</taxon>
        <taxon>Paenibacillaceae</taxon>
        <taxon>Paenibacillus</taxon>
    </lineage>
</organism>
<reference evidence="1" key="2">
    <citation type="submission" date="2020-09" db="EMBL/GenBank/DDBJ databases">
        <authorList>
            <person name="Sun Q."/>
            <person name="Zhou Y."/>
        </authorList>
    </citation>
    <scope>NUCLEOTIDE SEQUENCE</scope>
    <source>
        <strain evidence="1">CGMCC 1.16134</strain>
    </source>
</reference>
<gene>
    <name evidence="1" type="ORF">GCM10010912_65480</name>
</gene>
<evidence type="ECO:0000313" key="1">
    <source>
        <dbReference type="EMBL" id="GGG11965.1"/>
    </source>
</evidence>
<sequence length="64" mass="7513">MRSIYSRLLKADAGLALWGNVIFTAVSERGIFLDRNILFWLYSKQEQRRWSGWLDERDGFQGAC</sequence>
<dbReference type="EMBL" id="BMKR01000055">
    <property type="protein sequence ID" value="GGG11965.1"/>
    <property type="molecule type" value="Genomic_DNA"/>
</dbReference>